<dbReference type="PANTHER" id="PTHR32308:SF0">
    <property type="entry name" value="HPCH_HPAI ALDOLASE_CITRATE LYASE DOMAIN-CONTAINING PROTEIN"/>
    <property type="match status" value="1"/>
</dbReference>
<dbReference type="Gene3D" id="3.20.20.60">
    <property type="entry name" value="Phosphoenolpyruvate-binding domains"/>
    <property type="match status" value="1"/>
</dbReference>
<dbReference type="GO" id="GO:0003824">
    <property type="term" value="F:catalytic activity"/>
    <property type="evidence" value="ECO:0007669"/>
    <property type="project" value="InterPro"/>
</dbReference>
<comment type="similarity">
    <text evidence="2">Belongs to the HpcH/HpaI aldolase family.</text>
</comment>
<dbReference type="RefSeq" id="WP_036480890.1">
    <property type="nucleotide sequence ID" value="NZ_JMQM01000001.1"/>
</dbReference>
<dbReference type="GO" id="GO:0006107">
    <property type="term" value="P:oxaloacetate metabolic process"/>
    <property type="evidence" value="ECO:0007669"/>
    <property type="project" value="TreeGrafter"/>
</dbReference>
<protein>
    <submittedName>
        <fullName evidence="8">HpcH/HpaI aldolase</fullName>
    </submittedName>
</protein>
<dbReference type="InterPro" id="IPR040442">
    <property type="entry name" value="Pyrv_kinase-like_dom_sf"/>
</dbReference>
<keyword evidence="3 6" id="KW-0479">Metal-binding</keyword>
<dbReference type="InterPro" id="IPR015813">
    <property type="entry name" value="Pyrv/PenolPyrv_kinase-like_dom"/>
</dbReference>
<feature type="binding site" evidence="6">
    <location>
        <position position="128"/>
    </location>
    <ligand>
        <name>Mg(2+)</name>
        <dbReference type="ChEBI" id="CHEBI:18420"/>
    </ligand>
</feature>
<dbReference type="PANTHER" id="PTHR32308">
    <property type="entry name" value="LYASE BETA SUBUNIT, PUTATIVE (AFU_ORTHOLOGUE AFUA_4G13030)-RELATED"/>
    <property type="match status" value="1"/>
</dbReference>
<dbReference type="Pfam" id="PF03328">
    <property type="entry name" value="HpcH_HpaI"/>
    <property type="match status" value="1"/>
</dbReference>
<feature type="domain" description="HpcH/HpaI aldolase/citrate lyase" evidence="7">
    <location>
        <begin position="2"/>
        <end position="228"/>
    </location>
</feature>
<keyword evidence="4 6" id="KW-0460">Magnesium</keyword>
<evidence type="ECO:0000256" key="6">
    <source>
        <dbReference type="PIRSR" id="PIRSR015582-2"/>
    </source>
</evidence>
<feature type="binding site" evidence="5">
    <location>
        <position position="128"/>
    </location>
    <ligand>
        <name>substrate</name>
    </ligand>
</feature>
<gene>
    <name evidence="8" type="ORF">EL18_01272</name>
</gene>
<feature type="binding site" evidence="5">
    <location>
        <position position="64"/>
    </location>
    <ligand>
        <name>substrate</name>
    </ligand>
</feature>
<comment type="cofactor">
    <cofactor evidence="1">
        <name>Mg(2+)</name>
        <dbReference type="ChEBI" id="CHEBI:18420"/>
    </cofactor>
</comment>
<dbReference type="OrthoDB" id="9800547at2"/>
<evidence type="ECO:0000313" key="9">
    <source>
        <dbReference type="Proteomes" id="UP000053675"/>
    </source>
</evidence>
<dbReference type="InterPro" id="IPR011206">
    <property type="entry name" value="Citrate_lyase_beta/mcl1/mcl2"/>
</dbReference>
<evidence type="ECO:0000256" key="1">
    <source>
        <dbReference type="ARBA" id="ARBA00001946"/>
    </source>
</evidence>
<accession>A0A084UBA6</accession>
<dbReference type="SUPFAM" id="SSF51621">
    <property type="entry name" value="Phosphoenolpyruvate/pyruvate domain"/>
    <property type="match status" value="1"/>
</dbReference>
<proteinExistence type="inferred from homology"/>
<dbReference type="InterPro" id="IPR005000">
    <property type="entry name" value="Aldolase/citrate-lyase_domain"/>
</dbReference>
<dbReference type="PIRSF" id="PIRSF015582">
    <property type="entry name" value="Cit_lyase_B"/>
    <property type="match status" value="1"/>
</dbReference>
<evidence type="ECO:0000256" key="5">
    <source>
        <dbReference type="PIRSR" id="PIRSR015582-1"/>
    </source>
</evidence>
<evidence type="ECO:0000256" key="2">
    <source>
        <dbReference type="ARBA" id="ARBA00005568"/>
    </source>
</evidence>
<keyword evidence="9" id="KW-1185">Reference proteome</keyword>
<organism evidence="8 9">
    <name type="scientific">Nitratireductor basaltis</name>
    <dbReference type="NCBI Taxonomy" id="472175"/>
    <lineage>
        <taxon>Bacteria</taxon>
        <taxon>Pseudomonadati</taxon>
        <taxon>Pseudomonadota</taxon>
        <taxon>Alphaproteobacteria</taxon>
        <taxon>Hyphomicrobiales</taxon>
        <taxon>Phyllobacteriaceae</taxon>
        <taxon>Nitratireductor</taxon>
    </lineage>
</organism>
<dbReference type="EMBL" id="JMQM01000001">
    <property type="protein sequence ID" value="KFB10242.1"/>
    <property type="molecule type" value="Genomic_DNA"/>
</dbReference>
<dbReference type="STRING" id="472175.EL18_01272"/>
<reference evidence="8 9" key="1">
    <citation type="submission" date="2014-05" db="EMBL/GenBank/DDBJ databases">
        <title>Draft Genome Sequence of Nitratireductor basaltis Strain UMTGB225, A Marine Bacterium Isolated from Green Barrel Tunicate.</title>
        <authorList>
            <person name="Gan H.Y."/>
        </authorList>
    </citation>
    <scope>NUCLEOTIDE SEQUENCE [LARGE SCALE GENOMIC DNA]</scope>
    <source>
        <strain evidence="8 9">UMTGB225</strain>
    </source>
</reference>
<comment type="caution">
    <text evidence="8">The sequence shown here is derived from an EMBL/GenBank/DDBJ whole genome shotgun (WGS) entry which is preliminary data.</text>
</comment>
<sequence length="292" mass="30938">MRSMLFVPGDSERKMEKALTSGADVLILDLEDSVSAANKELARKITSGFLSAHEGGGTPALHVRVNALDTGLTQGDLDAVMGAKPACIMLPKAESGEDVARLAAMLRVSEAKAGIEDGTTAILPIITETPQAVLNAATYRHASDRLTGLTWGAEDLSAAIGARATRDAQGRYTPVFQHARTVTILAASAVGVAAVDTVYPNFRDEEGFRRDCIESERDGFTARMAIHPAQVPVINEVFTPSADAIEKAQRLLDAVSQQGDAGVIALDGEMVDRPHILRAERVLDRARAAGAL</sequence>
<dbReference type="PATRIC" id="fig|472175.3.peg.1285"/>
<evidence type="ECO:0000256" key="3">
    <source>
        <dbReference type="ARBA" id="ARBA00022723"/>
    </source>
</evidence>
<evidence type="ECO:0000256" key="4">
    <source>
        <dbReference type="ARBA" id="ARBA00022842"/>
    </source>
</evidence>
<evidence type="ECO:0000313" key="8">
    <source>
        <dbReference type="EMBL" id="KFB10242.1"/>
    </source>
</evidence>
<dbReference type="Proteomes" id="UP000053675">
    <property type="component" value="Unassembled WGS sequence"/>
</dbReference>
<evidence type="ECO:0000259" key="7">
    <source>
        <dbReference type="Pfam" id="PF03328"/>
    </source>
</evidence>
<dbReference type="AlphaFoldDB" id="A0A084UBA6"/>
<dbReference type="GO" id="GO:0000287">
    <property type="term" value="F:magnesium ion binding"/>
    <property type="evidence" value="ECO:0007669"/>
    <property type="project" value="TreeGrafter"/>
</dbReference>
<dbReference type="eggNOG" id="COG2301">
    <property type="taxonomic scope" value="Bacteria"/>
</dbReference>
<name>A0A084UBA6_9HYPH</name>
<feature type="binding site" evidence="6">
    <location>
        <position position="155"/>
    </location>
    <ligand>
        <name>Mg(2+)</name>
        <dbReference type="ChEBI" id="CHEBI:18420"/>
    </ligand>
</feature>